<dbReference type="RefSeq" id="WP_160938315.1">
    <property type="nucleotide sequence ID" value="NZ_SNVJ01000016.1"/>
</dbReference>
<reference evidence="2 3" key="1">
    <citation type="submission" date="2019-03" db="EMBL/GenBank/DDBJ databases">
        <title>Roseomonas sp. a novel Roseomonas species isolated from Sea whip Gorgonian.</title>
        <authorList>
            <person name="Li F."/>
            <person name="Pan X."/>
            <person name="Huang S."/>
            <person name="Li Z."/>
            <person name="Meng B."/>
        </authorList>
    </citation>
    <scope>NUCLEOTIDE SEQUENCE [LARGE SCALE GENOMIC DNA]</scope>
    <source>
        <strain evidence="2 3">M0104</strain>
    </source>
</reference>
<accession>A0A845BBD0</accession>
<organism evidence="2 3">
    <name type="scientific">Teichococcus coralli</name>
    <dbReference type="NCBI Taxonomy" id="2545983"/>
    <lineage>
        <taxon>Bacteria</taxon>
        <taxon>Pseudomonadati</taxon>
        <taxon>Pseudomonadota</taxon>
        <taxon>Alphaproteobacteria</taxon>
        <taxon>Acetobacterales</taxon>
        <taxon>Roseomonadaceae</taxon>
        <taxon>Roseomonas</taxon>
    </lineage>
</organism>
<dbReference type="Proteomes" id="UP000460715">
    <property type="component" value="Unassembled WGS sequence"/>
</dbReference>
<keyword evidence="3" id="KW-1185">Reference proteome</keyword>
<evidence type="ECO:0000313" key="2">
    <source>
        <dbReference type="EMBL" id="MXP64903.1"/>
    </source>
</evidence>
<proteinExistence type="predicted"/>
<gene>
    <name evidence="2" type="ORF">E0493_16245</name>
</gene>
<name>A0A845BBD0_9PROT</name>
<protein>
    <recommendedName>
        <fullName evidence="1">Polysaccharide biosynthesis enzyme WcbI domain-containing protein</fullName>
    </recommendedName>
</protein>
<comment type="caution">
    <text evidence="2">The sequence shown here is derived from an EMBL/GenBank/DDBJ whole genome shotgun (WGS) entry which is preliminary data.</text>
</comment>
<dbReference type="Gene3D" id="3.40.50.12080">
    <property type="match status" value="2"/>
</dbReference>
<sequence>METIKLVLIGNCQTGPLNTALSNYPEFEMLDTLDVNTFGSQSYNQKVENLKKVLADPPEGLVVLTQKLSDKFPDIATEHLRRAYPRTLVYTNISFAGFHPDIFWVGGFQNKLSGPMGVYHSRIVASSFLAGLGEAECREMFNGEVYEKLGFYDVYASSRKELLVRDEVCDIKFAERFFELSKQRIPLYCNNHPTSHVVQELTSGIAEALSVSPRRLSADLAPCSLSVGAWWPIYDEVSERHGLAYRDSGTFKQPRISGGKLLTLDEVITEFYSFYRSLGQDEIGKINPATDMSVFEKVRSGGALAGRGTPVQEDFHFAAQ</sequence>
<dbReference type="Pfam" id="PF18588">
    <property type="entry name" value="WcbI"/>
    <property type="match status" value="1"/>
</dbReference>
<dbReference type="EMBL" id="SNVJ01000016">
    <property type="protein sequence ID" value="MXP64903.1"/>
    <property type="molecule type" value="Genomic_DNA"/>
</dbReference>
<feature type="domain" description="Polysaccharide biosynthesis enzyme WcbI" evidence="1">
    <location>
        <begin position="6"/>
        <end position="213"/>
    </location>
</feature>
<dbReference type="OrthoDB" id="7170754at2"/>
<dbReference type="InterPro" id="IPR041307">
    <property type="entry name" value="WcbI"/>
</dbReference>
<evidence type="ECO:0000259" key="1">
    <source>
        <dbReference type="Pfam" id="PF18588"/>
    </source>
</evidence>
<dbReference type="AlphaFoldDB" id="A0A845BBD0"/>
<evidence type="ECO:0000313" key="3">
    <source>
        <dbReference type="Proteomes" id="UP000460715"/>
    </source>
</evidence>